<dbReference type="InterPro" id="IPR016024">
    <property type="entry name" value="ARM-type_fold"/>
</dbReference>
<evidence type="ECO:0000256" key="5">
    <source>
        <dbReference type="ARBA" id="ARBA00022892"/>
    </source>
</evidence>
<comment type="subcellular location">
    <subcellularLocation>
        <location evidence="10">Cytoplasm</location>
    </subcellularLocation>
    <subcellularLocation>
        <location evidence="1 10">Golgi apparatus membrane</location>
        <topology evidence="1 10">Peripheral membrane protein</topology>
        <orientation evidence="1 10">Cytoplasmic side</orientation>
    </subcellularLocation>
    <subcellularLocation>
        <location evidence="10">Cytoplasmic vesicle</location>
        <location evidence="10">COPI-coated vesicle membrane</location>
        <topology evidence="10">Peripheral membrane protein</topology>
        <orientation evidence="10">Cytoplasmic side</orientation>
    </subcellularLocation>
</comment>
<evidence type="ECO:0000256" key="2">
    <source>
        <dbReference type="ARBA" id="ARBA00022448"/>
    </source>
</evidence>
<dbReference type="InterPro" id="IPR011989">
    <property type="entry name" value="ARM-like"/>
</dbReference>
<evidence type="ECO:0000259" key="12">
    <source>
        <dbReference type="Pfam" id="PF01602"/>
    </source>
</evidence>
<dbReference type="Pfam" id="PF07718">
    <property type="entry name" value="Coatamer_beta_C"/>
    <property type="match status" value="1"/>
</dbReference>
<comment type="function">
    <text evidence="10">The coatomer is a cytosolic protein complex that binds to dilysine motifs and reversibly associates with Golgi non-clathrin-coated vesicles, which further mediate biosynthetic protein transport from the ER, via the Golgi up to the trans Golgi network. Coatomer complex is required for budding from Golgi membranes, and is essential for the retrograde Golgi-to-ER transport of dilysine-tagged proteins.</text>
</comment>
<comment type="subunit">
    <text evidence="10">Oligomeric complex that consists of at least the alpha, beta, beta', gamma, delta, epsilon and zeta subunits.</text>
</comment>
<dbReference type="GO" id="GO:0006888">
    <property type="term" value="P:endoplasmic reticulum to Golgi vesicle-mediated transport"/>
    <property type="evidence" value="ECO:0007669"/>
    <property type="project" value="TreeGrafter"/>
</dbReference>
<evidence type="ECO:0000256" key="9">
    <source>
        <dbReference type="ARBA" id="ARBA00023329"/>
    </source>
</evidence>
<evidence type="ECO:0000256" key="7">
    <source>
        <dbReference type="ARBA" id="ARBA00023034"/>
    </source>
</evidence>
<dbReference type="InterPro" id="IPR016460">
    <property type="entry name" value="COPB1"/>
</dbReference>
<proteinExistence type="predicted"/>
<keyword evidence="5 10" id="KW-0931">ER-Golgi transport</keyword>
<dbReference type="SUPFAM" id="SSF48371">
    <property type="entry name" value="ARM repeat"/>
    <property type="match status" value="1"/>
</dbReference>
<feature type="domain" description="Coatomer beta subunit C-terminal" evidence="13">
    <location>
        <begin position="687"/>
        <end position="831"/>
    </location>
</feature>
<feature type="compositionally biased region" description="Basic and acidic residues" evidence="11">
    <location>
        <begin position="495"/>
        <end position="514"/>
    </location>
</feature>
<dbReference type="InterPro" id="IPR029446">
    <property type="entry name" value="COPB1_appendage_platform_dom"/>
</dbReference>
<dbReference type="EMBL" id="HBGE01040405">
    <property type="protein sequence ID" value="CAD9135658.1"/>
    <property type="molecule type" value="Transcribed_RNA"/>
</dbReference>
<dbReference type="InterPro" id="IPR011710">
    <property type="entry name" value="Coatomer_bsu_C"/>
</dbReference>
<keyword evidence="6 10" id="KW-0653">Protein transport</keyword>
<evidence type="ECO:0000256" key="1">
    <source>
        <dbReference type="ARBA" id="ARBA00004255"/>
    </source>
</evidence>
<dbReference type="GO" id="GO:0005198">
    <property type="term" value="F:structural molecule activity"/>
    <property type="evidence" value="ECO:0007669"/>
    <property type="project" value="InterPro"/>
</dbReference>
<keyword evidence="4" id="KW-0677">Repeat</keyword>
<reference evidence="15" key="1">
    <citation type="submission" date="2021-01" db="EMBL/GenBank/DDBJ databases">
        <authorList>
            <person name="Corre E."/>
            <person name="Pelletier E."/>
            <person name="Niang G."/>
            <person name="Scheremetjew M."/>
            <person name="Finn R."/>
            <person name="Kale V."/>
            <person name="Holt S."/>
            <person name="Cochrane G."/>
            <person name="Meng A."/>
            <person name="Brown T."/>
            <person name="Cohen L."/>
        </authorList>
    </citation>
    <scope>NUCLEOTIDE SEQUENCE</scope>
    <source>
        <strain evidence="15">OF101</strain>
    </source>
</reference>
<dbReference type="PANTHER" id="PTHR10635">
    <property type="entry name" value="COATOMER SUBUNIT BETA"/>
    <property type="match status" value="1"/>
</dbReference>
<evidence type="ECO:0000256" key="3">
    <source>
        <dbReference type="ARBA" id="ARBA00022490"/>
    </source>
</evidence>
<evidence type="ECO:0000256" key="11">
    <source>
        <dbReference type="SAM" id="MobiDB-lite"/>
    </source>
</evidence>
<keyword evidence="8 10" id="KW-0472">Membrane</keyword>
<evidence type="ECO:0000313" key="15">
    <source>
        <dbReference type="EMBL" id="CAD9135658.1"/>
    </source>
</evidence>
<keyword evidence="2 10" id="KW-0813">Transport</keyword>
<keyword evidence="9 10" id="KW-0968">Cytoplasmic vesicle</keyword>
<name>A0A7S1MMQ8_ALECA</name>
<dbReference type="InterPro" id="IPR002553">
    <property type="entry name" value="Clathrin/coatomer_adapt-like_N"/>
</dbReference>
<gene>
    <name evidence="15" type="ORF">ACAT0790_LOCUS24368</name>
</gene>
<dbReference type="PIRSF" id="PIRSF005727">
    <property type="entry name" value="Coatomer_beta_subunit"/>
    <property type="match status" value="1"/>
</dbReference>
<evidence type="ECO:0000256" key="10">
    <source>
        <dbReference type="PIRNR" id="PIRNR005727"/>
    </source>
</evidence>
<evidence type="ECO:0000256" key="4">
    <source>
        <dbReference type="ARBA" id="ARBA00022737"/>
    </source>
</evidence>
<dbReference type="AlphaFoldDB" id="A0A7S1MMQ8"/>
<dbReference type="Pfam" id="PF01602">
    <property type="entry name" value="Adaptin_N"/>
    <property type="match status" value="1"/>
</dbReference>
<dbReference type="GO" id="GO:0000139">
    <property type="term" value="C:Golgi membrane"/>
    <property type="evidence" value="ECO:0007669"/>
    <property type="project" value="UniProtKB-SubCell"/>
</dbReference>
<accession>A0A7S1MMQ8</accession>
<organism evidence="15">
    <name type="scientific">Alexandrium catenella</name>
    <name type="common">Red tide dinoflagellate</name>
    <name type="synonym">Gonyaulax catenella</name>
    <dbReference type="NCBI Taxonomy" id="2925"/>
    <lineage>
        <taxon>Eukaryota</taxon>
        <taxon>Sar</taxon>
        <taxon>Alveolata</taxon>
        <taxon>Dinophyceae</taxon>
        <taxon>Gonyaulacales</taxon>
        <taxon>Pyrocystaceae</taxon>
        <taxon>Alexandrium</taxon>
    </lineage>
</organism>
<dbReference type="GO" id="GO:0006891">
    <property type="term" value="P:intra-Golgi vesicle-mediated transport"/>
    <property type="evidence" value="ECO:0007669"/>
    <property type="project" value="TreeGrafter"/>
</dbReference>
<keyword evidence="7 10" id="KW-0333">Golgi apparatus</keyword>
<dbReference type="Pfam" id="PF14806">
    <property type="entry name" value="Coatomer_b_Cpla"/>
    <property type="match status" value="1"/>
</dbReference>
<dbReference type="GO" id="GO:0006886">
    <property type="term" value="P:intracellular protein transport"/>
    <property type="evidence" value="ECO:0007669"/>
    <property type="project" value="InterPro"/>
</dbReference>
<evidence type="ECO:0000256" key="6">
    <source>
        <dbReference type="ARBA" id="ARBA00022927"/>
    </source>
</evidence>
<evidence type="ECO:0000259" key="13">
    <source>
        <dbReference type="Pfam" id="PF07718"/>
    </source>
</evidence>
<feature type="domain" description="Coatomer beta subunit appendage platform" evidence="14">
    <location>
        <begin position="837"/>
        <end position="995"/>
    </location>
</feature>
<dbReference type="PANTHER" id="PTHR10635:SF0">
    <property type="entry name" value="COATOMER SUBUNIT BETA"/>
    <property type="match status" value="1"/>
</dbReference>
<evidence type="ECO:0000259" key="14">
    <source>
        <dbReference type="Pfam" id="PF14806"/>
    </source>
</evidence>
<dbReference type="GO" id="GO:0030126">
    <property type="term" value="C:COPI vesicle coat"/>
    <property type="evidence" value="ECO:0007669"/>
    <property type="project" value="InterPro"/>
</dbReference>
<sequence length="1010" mass="111925">MSMETEKHCTVLIYFEKGVPPTSEEMSKKLENKKESVKAEALQELILLMINGESYPKLLMTVIRFVVTSNDHAVKKLLMIYWEIVDKCKENGDLKEEMILVCNALRQDLMHPNEYIRGATLRLLCKMRYYRILEPLKEAVLRNLSHRHSYVRRNAVMCVYSIVKSFGLEVMPEAPEDIEQLLLVEGDLSTKRNAFLMLLNCDQDRAVRYIFSMQDQVSTMGDIFQLAVLELVRKVCRSSPAQKGRFLRIVFNLASSSSTAVSYDCASSLVSLSSSPIAIHQATQAYVTLLTEQSDNNVKLIVLDRLQEVQKHHKQVMEAMVMDIFRALTCPSLDVRKKVMDICLGSLVSQRNIKEVVALLKKEVIKTMGYEAQGVEGNMEYRRLLIRALHACTGQFVDQAQSVMFLLMDFLTEKDQTTATEVVMFLRELIANYSNLRVPILQRLAETVADVHQSCVLRGCLWLFGEYCEEKDLVQSVLSSLLAALHPLPLVVEDPNSKDKKEGSGEASKAEKKPAKVTTKTVVLADGTYGTQNVYEKGEEGEEAVDNATDSKKSPLRSLLLGGDCLLSTMLGVTMTKLCMHSSALSAEMKNQVLLVVVNLFKLAKHHSCGGERSDSAVRLTQCLRILVASSGGSLDAAQMASVDMLRAEWSSGHSKGKLAEVLELASQNAEWALGQEAEQEEKSIGPDECIVFRQLRERKAGGGGTSDAIDDDDFHVARGASIAGQAAADGALFAERLAKVQQMTGLADPVYVEAFLQVHSFDLVLELLMVNRTTETLQNVLVELSTQGDLKIVDRPVGVTLTPGQQTTVHASIKVASTETGIIFGYVTFEKRSAVDKECSVLNELHVDILDYIERAWIGELAFRTMWSEFEWENKININTSIGEVGTFLEHIMRNTNMSIVGRSVKKGASNLKGAKKGKLTTEDVQEMLREAVGIKKLIDTSSFVAVNLYAKSIFGEDALANISIEKLPDGKLTGSVRVRSRTQGIALSLGDRITIVQRGVAGAHASQR</sequence>
<dbReference type="Gene3D" id="1.25.10.10">
    <property type="entry name" value="Leucine-rich Repeat Variant"/>
    <property type="match status" value="1"/>
</dbReference>
<feature type="region of interest" description="Disordered" evidence="11">
    <location>
        <begin position="493"/>
        <end position="514"/>
    </location>
</feature>
<evidence type="ECO:0000256" key="8">
    <source>
        <dbReference type="ARBA" id="ARBA00023136"/>
    </source>
</evidence>
<protein>
    <recommendedName>
        <fullName evidence="10">Coatomer subunit beta</fullName>
    </recommendedName>
    <alternativeName>
        <fullName evidence="10">Beta-coat protein</fullName>
    </alternativeName>
</protein>
<keyword evidence="3 10" id="KW-0963">Cytoplasm</keyword>
<feature type="domain" description="Clathrin/coatomer adaptor adaptin-like N-terminal" evidence="12">
    <location>
        <begin position="25"/>
        <end position="483"/>
    </location>
</feature>